<evidence type="ECO:0000256" key="4">
    <source>
        <dbReference type="ARBA" id="ARBA00022598"/>
    </source>
</evidence>
<dbReference type="SUPFAM" id="SSF47323">
    <property type="entry name" value="Anticodon-binding domain of a subclass of class I aminoacyl-tRNA synthetases"/>
    <property type="match status" value="1"/>
</dbReference>
<dbReference type="Proteomes" id="UP000786811">
    <property type="component" value="Unassembled WGS sequence"/>
</dbReference>
<proteinExistence type="inferred from homology"/>
<dbReference type="InterPro" id="IPR014729">
    <property type="entry name" value="Rossmann-like_a/b/a_fold"/>
</dbReference>
<evidence type="ECO:0000256" key="10">
    <source>
        <dbReference type="ARBA" id="ARBA00048359"/>
    </source>
</evidence>
<evidence type="ECO:0000256" key="7">
    <source>
        <dbReference type="ARBA" id="ARBA00022917"/>
    </source>
</evidence>
<dbReference type="GO" id="GO:0000049">
    <property type="term" value="F:tRNA binding"/>
    <property type="evidence" value="ECO:0007669"/>
    <property type="project" value="InterPro"/>
</dbReference>
<dbReference type="PANTHER" id="PTHR42765:SF1">
    <property type="entry name" value="ISOLEUCINE--TRNA LIGASE, MITOCHONDRIAL"/>
    <property type="match status" value="1"/>
</dbReference>
<dbReference type="CDD" id="cd00818">
    <property type="entry name" value="IleRS_core"/>
    <property type="match status" value="1"/>
</dbReference>
<dbReference type="EMBL" id="CAJNRD030001122">
    <property type="protein sequence ID" value="CAG5101360.1"/>
    <property type="molecule type" value="Genomic_DNA"/>
</dbReference>
<dbReference type="GO" id="GO:0005739">
    <property type="term" value="C:mitochondrion"/>
    <property type="evidence" value="ECO:0007669"/>
    <property type="project" value="UniProtKB-SubCell"/>
</dbReference>
<evidence type="ECO:0000256" key="2">
    <source>
        <dbReference type="ARBA" id="ARBA00005594"/>
    </source>
</evidence>
<dbReference type="PRINTS" id="PR00984">
    <property type="entry name" value="TRNASYNTHILE"/>
</dbReference>
<dbReference type="NCBIfam" id="TIGR00392">
    <property type="entry name" value="ileS"/>
    <property type="match status" value="1"/>
</dbReference>
<evidence type="ECO:0000256" key="6">
    <source>
        <dbReference type="ARBA" id="ARBA00022840"/>
    </source>
</evidence>
<dbReference type="Gene3D" id="3.90.740.10">
    <property type="entry name" value="Valyl/Leucyl/Isoleucyl-tRNA synthetase, editing domain"/>
    <property type="match status" value="1"/>
</dbReference>
<dbReference type="PANTHER" id="PTHR42765">
    <property type="entry name" value="SOLEUCYL-TRNA SYNTHETASE"/>
    <property type="match status" value="1"/>
</dbReference>
<dbReference type="GO" id="GO:0002161">
    <property type="term" value="F:aminoacyl-tRNA deacylase activity"/>
    <property type="evidence" value="ECO:0007669"/>
    <property type="project" value="InterPro"/>
</dbReference>
<keyword evidence="6 11" id="KW-0067">ATP-binding</keyword>
<dbReference type="FunFam" id="3.40.50.620:FF:000111">
    <property type="entry name" value="Mitochondrial isoleucyl-tRNA synthetase"/>
    <property type="match status" value="1"/>
</dbReference>
<comment type="similarity">
    <text evidence="2 11">Belongs to the class-I aminoacyl-tRNA synthetase family.</text>
</comment>
<dbReference type="FunFam" id="3.40.50.620:FF:000128">
    <property type="entry name" value="Isoleucyl-tRNA synthetase 2, mitochondrial"/>
    <property type="match status" value="1"/>
</dbReference>
<evidence type="ECO:0000256" key="1">
    <source>
        <dbReference type="ARBA" id="ARBA00004173"/>
    </source>
</evidence>
<dbReference type="SUPFAM" id="SSF52374">
    <property type="entry name" value="Nucleotidylyl transferase"/>
    <property type="match status" value="1"/>
</dbReference>
<evidence type="ECO:0000313" key="14">
    <source>
        <dbReference type="EMBL" id="CAG5101360.1"/>
    </source>
</evidence>
<evidence type="ECO:0000256" key="8">
    <source>
        <dbReference type="ARBA" id="ARBA00023146"/>
    </source>
</evidence>
<dbReference type="GO" id="GO:0032543">
    <property type="term" value="P:mitochondrial translation"/>
    <property type="evidence" value="ECO:0007669"/>
    <property type="project" value="TreeGrafter"/>
</dbReference>
<feature type="domain" description="Methionyl/Valyl/Leucyl/Isoleucyl-tRNA synthetase anticodon-binding" evidence="13">
    <location>
        <begin position="799"/>
        <end position="936"/>
    </location>
</feature>
<evidence type="ECO:0000256" key="9">
    <source>
        <dbReference type="ARBA" id="ARBA00032665"/>
    </source>
</evidence>
<dbReference type="Gene3D" id="1.10.10.830">
    <property type="entry name" value="Ile-tRNA synthetase CP2 domain-like"/>
    <property type="match status" value="1"/>
</dbReference>
<dbReference type="InterPro" id="IPR009008">
    <property type="entry name" value="Val/Leu/Ile-tRNA-synth_edit"/>
</dbReference>
<comment type="caution">
    <text evidence="14">The sequence shown here is derived from an EMBL/GenBank/DDBJ whole genome shotgun (WGS) entry which is preliminary data.</text>
</comment>
<dbReference type="InterPro" id="IPR002300">
    <property type="entry name" value="aa-tRNA-synth_Ia"/>
</dbReference>
<accession>A0A8J2HJX3</accession>
<dbReference type="Gene3D" id="1.10.730.20">
    <property type="match status" value="1"/>
</dbReference>
<evidence type="ECO:0000256" key="11">
    <source>
        <dbReference type="RuleBase" id="RU363035"/>
    </source>
</evidence>
<dbReference type="PROSITE" id="PS00178">
    <property type="entry name" value="AA_TRNA_LIGASE_I"/>
    <property type="match status" value="1"/>
</dbReference>
<dbReference type="InterPro" id="IPR050081">
    <property type="entry name" value="Ile-tRNA_ligase"/>
</dbReference>
<dbReference type="OrthoDB" id="10264412at2759"/>
<name>A0A8J2HJX3_COTCN</name>
<dbReference type="EC" id="6.1.1.5" evidence="3"/>
<dbReference type="InterPro" id="IPR002301">
    <property type="entry name" value="Ile-tRNA-ligase"/>
</dbReference>
<evidence type="ECO:0000259" key="12">
    <source>
        <dbReference type="Pfam" id="PF00133"/>
    </source>
</evidence>
<keyword evidence="15" id="KW-1185">Reference proteome</keyword>
<reference evidence="14" key="1">
    <citation type="submission" date="2021-04" db="EMBL/GenBank/DDBJ databases">
        <authorList>
            <person name="Chebbi M.A.C M."/>
        </authorList>
    </citation>
    <scope>NUCLEOTIDE SEQUENCE</scope>
</reference>
<evidence type="ECO:0000259" key="13">
    <source>
        <dbReference type="Pfam" id="PF08264"/>
    </source>
</evidence>
<dbReference type="InterPro" id="IPR009080">
    <property type="entry name" value="tRNAsynth_Ia_anticodon-bd"/>
</dbReference>
<sequence length="1030" mass="118008">MDHIYISIILEIGAQVRNYRYKVVSARELTSGLFGINPRFILETCETCGTTTCVYDNTITMYIYIYKIFENKTMAAIIKAKNCNLIFKRYINLTSRLYAKPKKAIENKYSSTVLLPQTKFPSRLNGEKRIDMDNYLIEKCGFNDLYNWQRDNLSGPDFILHDGPPYANGAVHMGHAVNKILKDITTRSRILKGQRVHYVPGWDCHGLPIELKALSDWENQKDSLTPLQIRQQARKFAEEAVKNQRESFMSWGIMADWKNNCYFTNKISYMTNQLRKFMNMYEKNLIFRAFKPVYWSPSSRTALAESELEYNHQHKSKCATVRFLVTILSDKFKVLEDRSVYALTWTTTPWTLVANQALAYAEDISYCIAEDSQNNCYIVGEDLLNTVVEKIGPLRPILTVLGSDLAGLKYSHPITGKTMPFYPASHITSKIGTGLVHTAPAHGPDDFIVSVTNNIPVLSLVDEDGRYTEKAGPFAGLDVLKEGGDAILKFISKDVMHIEYLIHSYPYDWRTKKPIITRASYQWFINTESIKHKAIEAIESVKIYPKLRESIYLNNLKKQILQRPFWCISRQRAWGTPIPVFYNKDTGEVIINKDIIERLCNLFEREGPDCWWNLPVNKLIGHKLLDKLNIDADKLERGNDIMDIWLDSGLSWSKVLPEGEQADLYVEGMDQFNGWFQSSLLTSIAVRGISPFKSIFVHGFTVDESGNKMSKSLDNVISPEEITRGGKNLKTQPAYGVDNLRWWVASHGIQHTQIPVINTLLQNSIESVNKIRLNLKFLLGVLHPYDIPNDIKPNYLILDKYMLHRLYHYHHQIQNYYDSYEYHNVCKAVLNFVANDISAIYCHLTKDRLYCEEATSPLRIAATNIIGEILSILTRSIAPIIPHLAEEVWLYHPDNLASVPLYRSRHTLPNDWNMPEVEKIINSALTVKNILNKETNINTLELEATVKADTEMLLTLAPLQPENTSTSSELCNILQVNSVTLIEDTECTTPKVDLKPIEQALCKRCRKFSESTPGEPCIRCIQIINLYSTL</sequence>
<feature type="domain" description="Aminoacyl-tRNA synthetase class Ia" evidence="12">
    <location>
        <begin position="153"/>
        <end position="746"/>
    </location>
</feature>
<keyword evidence="7 11" id="KW-0648">Protein biosynthesis</keyword>
<dbReference type="Gene3D" id="3.40.50.620">
    <property type="entry name" value="HUPs"/>
    <property type="match status" value="2"/>
</dbReference>
<dbReference type="CDD" id="cd07960">
    <property type="entry name" value="Anticodon_Ia_Ile_BEm"/>
    <property type="match status" value="1"/>
</dbReference>
<organism evidence="14 15">
    <name type="scientific">Cotesia congregata</name>
    <name type="common">Parasitoid wasp</name>
    <name type="synonym">Apanteles congregatus</name>
    <dbReference type="NCBI Taxonomy" id="51543"/>
    <lineage>
        <taxon>Eukaryota</taxon>
        <taxon>Metazoa</taxon>
        <taxon>Ecdysozoa</taxon>
        <taxon>Arthropoda</taxon>
        <taxon>Hexapoda</taxon>
        <taxon>Insecta</taxon>
        <taxon>Pterygota</taxon>
        <taxon>Neoptera</taxon>
        <taxon>Endopterygota</taxon>
        <taxon>Hymenoptera</taxon>
        <taxon>Apocrita</taxon>
        <taxon>Ichneumonoidea</taxon>
        <taxon>Braconidae</taxon>
        <taxon>Microgastrinae</taxon>
        <taxon>Cotesia</taxon>
    </lineage>
</organism>
<evidence type="ECO:0000256" key="5">
    <source>
        <dbReference type="ARBA" id="ARBA00022741"/>
    </source>
</evidence>
<dbReference type="Pfam" id="PF00133">
    <property type="entry name" value="tRNA-synt_1"/>
    <property type="match status" value="1"/>
</dbReference>
<dbReference type="GO" id="GO:0005524">
    <property type="term" value="F:ATP binding"/>
    <property type="evidence" value="ECO:0007669"/>
    <property type="project" value="UniProtKB-KW"/>
</dbReference>
<keyword evidence="4 11" id="KW-0436">Ligase</keyword>
<dbReference type="AlphaFoldDB" id="A0A8J2HJX3"/>
<evidence type="ECO:0000256" key="3">
    <source>
        <dbReference type="ARBA" id="ARBA00013165"/>
    </source>
</evidence>
<gene>
    <name evidence="14" type="ORF">HICCMSTLAB_LOCUS10433</name>
</gene>
<evidence type="ECO:0000313" key="15">
    <source>
        <dbReference type="Proteomes" id="UP000786811"/>
    </source>
</evidence>
<dbReference type="GO" id="GO:0006428">
    <property type="term" value="P:isoleucyl-tRNA aminoacylation"/>
    <property type="evidence" value="ECO:0007669"/>
    <property type="project" value="InterPro"/>
</dbReference>
<dbReference type="InterPro" id="IPR033708">
    <property type="entry name" value="Anticodon_Ile_BEm"/>
</dbReference>
<comment type="catalytic activity">
    <reaction evidence="10">
        <text>tRNA(Ile) + L-isoleucine + ATP = L-isoleucyl-tRNA(Ile) + AMP + diphosphate</text>
        <dbReference type="Rhea" id="RHEA:11060"/>
        <dbReference type="Rhea" id="RHEA-COMP:9666"/>
        <dbReference type="Rhea" id="RHEA-COMP:9695"/>
        <dbReference type="ChEBI" id="CHEBI:30616"/>
        <dbReference type="ChEBI" id="CHEBI:33019"/>
        <dbReference type="ChEBI" id="CHEBI:58045"/>
        <dbReference type="ChEBI" id="CHEBI:78442"/>
        <dbReference type="ChEBI" id="CHEBI:78528"/>
        <dbReference type="ChEBI" id="CHEBI:456215"/>
        <dbReference type="EC" id="6.1.1.5"/>
    </reaction>
</comment>
<keyword evidence="8 11" id="KW-0030">Aminoacyl-tRNA synthetase</keyword>
<dbReference type="InterPro" id="IPR013155">
    <property type="entry name" value="M/V/L/I-tRNA-synth_anticd-bd"/>
</dbReference>
<keyword evidence="5 11" id="KW-0547">Nucleotide-binding</keyword>
<comment type="subcellular location">
    <subcellularLocation>
        <location evidence="1">Mitochondrion</location>
    </subcellularLocation>
</comment>
<dbReference type="Pfam" id="PF08264">
    <property type="entry name" value="Anticodon_1"/>
    <property type="match status" value="1"/>
</dbReference>
<dbReference type="SUPFAM" id="SSF50677">
    <property type="entry name" value="ValRS/IleRS/LeuRS editing domain"/>
    <property type="match status" value="1"/>
</dbReference>
<protein>
    <recommendedName>
        <fullName evidence="3">isoleucine--tRNA ligase</fullName>
        <ecNumber evidence="3">6.1.1.5</ecNumber>
    </recommendedName>
    <alternativeName>
        <fullName evidence="9">Isoleucyl-tRNA synthetase</fullName>
    </alternativeName>
</protein>
<dbReference type="InterPro" id="IPR001412">
    <property type="entry name" value="aa-tRNA-synth_I_CS"/>
</dbReference>
<dbReference type="GO" id="GO:0004822">
    <property type="term" value="F:isoleucine-tRNA ligase activity"/>
    <property type="evidence" value="ECO:0007669"/>
    <property type="project" value="UniProtKB-EC"/>
</dbReference>